<evidence type="ECO:0000256" key="1">
    <source>
        <dbReference type="SAM" id="MobiDB-lite"/>
    </source>
</evidence>
<accession>A0A517NQL7</accession>
<protein>
    <submittedName>
        <fullName evidence="4">GDSL-like Lipase/Acylhydrolase</fullName>
    </submittedName>
</protein>
<feature type="domain" description="SGNH hydrolase-type esterase" evidence="3">
    <location>
        <begin position="163"/>
        <end position="382"/>
    </location>
</feature>
<dbReference type="Proteomes" id="UP000319817">
    <property type="component" value="Chromosome"/>
</dbReference>
<dbReference type="Gene3D" id="3.40.50.1110">
    <property type="entry name" value="SGNH hydrolase"/>
    <property type="match status" value="1"/>
</dbReference>
<sequence length="399" mass="44782">MAFCWSCVYVLMLGIALRAVTFRAISCSPKVRTLPKSKKTNSQQNQAGDDQATSASPSRQGLSRRGLSRRRKIVFGLFTVIVFFAIAEGMLRFAGFRVEQRVEHMQFSFPIDDYNNNSPQPFLQRDPVLFWKPTAGILGHNSLGCYGPEFSKEKPAEKTRVLCLGDSCTHFGPISYPDILRATLEKTAPGEYEVINAGVIGYTSYQGKTLLESVASDWSPDIVTVYFGWNDHWLSVGVEDKNQHGGQASPVTDTLGGLRLFQVARMLKSNQRDASSKQFRVSLTDYEKNLRSISDWCRSNNAQPCYLTAPHAFDLGIPPYLVQSGEITDEASLIPLHQSYNEVVRKVAKESSVPLIDLAVEMQTMDKQKLFIEDHIHLSESGRVHVARRIKEVLENIQR</sequence>
<dbReference type="AlphaFoldDB" id="A0A517NQL7"/>
<dbReference type="Pfam" id="PF13472">
    <property type="entry name" value="Lipase_GDSL_2"/>
    <property type="match status" value="1"/>
</dbReference>
<dbReference type="EMBL" id="CP036526">
    <property type="protein sequence ID" value="QDT09411.1"/>
    <property type="molecule type" value="Genomic_DNA"/>
</dbReference>
<keyword evidence="5" id="KW-1185">Reference proteome</keyword>
<evidence type="ECO:0000256" key="2">
    <source>
        <dbReference type="SAM" id="Phobius"/>
    </source>
</evidence>
<reference evidence="4 5" key="1">
    <citation type="submission" date="2019-02" db="EMBL/GenBank/DDBJ databases">
        <title>Deep-cultivation of Planctomycetes and their phenomic and genomic characterization uncovers novel biology.</title>
        <authorList>
            <person name="Wiegand S."/>
            <person name="Jogler M."/>
            <person name="Boedeker C."/>
            <person name="Pinto D."/>
            <person name="Vollmers J."/>
            <person name="Rivas-Marin E."/>
            <person name="Kohn T."/>
            <person name="Peeters S.H."/>
            <person name="Heuer A."/>
            <person name="Rast P."/>
            <person name="Oberbeckmann S."/>
            <person name="Bunk B."/>
            <person name="Jeske O."/>
            <person name="Meyerdierks A."/>
            <person name="Storesund J.E."/>
            <person name="Kallscheuer N."/>
            <person name="Luecker S."/>
            <person name="Lage O.M."/>
            <person name="Pohl T."/>
            <person name="Merkel B.J."/>
            <person name="Hornburger P."/>
            <person name="Mueller R.-W."/>
            <person name="Bruemmer F."/>
            <person name="Labrenz M."/>
            <person name="Spormann A.M."/>
            <person name="Op den Camp H."/>
            <person name="Overmann J."/>
            <person name="Amann R."/>
            <person name="Jetten M.S.M."/>
            <person name="Mascher T."/>
            <person name="Medema M.H."/>
            <person name="Devos D.P."/>
            <person name="Kaster A.-K."/>
            <person name="Ovreas L."/>
            <person name="Rohde M."/>
            <person name="Galperin M.Y."/>
            <person name="Jogler C."/>
        </authorList>
    </citation>
    <scope>NUCLEOTIDE SEQUENCE [LARGE SCALE GENOMIC DNA]</scope>
    <source>
        <strain evidence="4 5">K23_9</strain>
    </source>
</reference>
<feature type="region of interest" description="Disordered" evidence="1">
    <location>
        <begin position="33"/>
        <end position="64"/>
    </location>
</feature>
<evidence type="ECO:0000259" key="3">
    <source>
        <dbReference type="Pfam" id="PF13472"/>
    </source>
</evidence>
<organism evidence="4 5">
    <name type="scientific">Stieleria marina</name>
    <dbReference type="NCBI Taxonomy" id="1930275"/>
    <lineage>
        <taxon>Bacteria</taxon>
        <taxon>Pseudomonadati</taxon>
        <taxon>Planctomycetota</taxon>
        <taxon>Planctomycetia</taxon>
        <taxon>Pirellulales</taxon>
        <taxon>Pirellulaceae</taxon>
        <taxon>Stieleria</taxon>
    </lineage>
</organism>
<keyword evidence="4" id="KW-0378">Hydrolase</keyword>
<dbReference type="InterPro" id="IPR013830">
    <property type="entry name" value="SGNH_hydro"/>
</dbReference>
<evidence type="ECO:0000313" key="5">
    <source>
        <dbReference type="Proteomes" id="UP000319817"/>
    </source>
</evidence>
<dbReference type="InterPro" id="IPR036514">
    <property type="entry name" value="SGNH_hydro_sf"/>
</dbReference>
<keyword evidence="2" id="KW-0812">Transmembrane</keyword>
<dbReference type="InterPro" id="IPR045136">
    <property type="entry name" value="Iah1-like"/>
</dbReference>
<keyword evidence="2" id="KW-1133">Transmembrane helix</keyword>
<gene>
    <name evidence="4" type="ORF">K239x_13570</name>
</gene>
<dbReference type="PANTHER" id="PTHR14209:SF19">
    <property type="entry name" value="ISOAMYL ACETATE-HYDROLYZING ESTERASE 1 HOMOLOG"/>
    <property type="match status" value="1"/>
</dbReference>
<evidence type="ECO:0000313" key="4">
    <source>
        <dbReference type="EMBL" id="QDT09411.1"/>
    </source>
</evidence>
<name>A0A517NQL7_9BACT</name>
<feature type="transmembrane region" description="Helical" evidence="2">
    <location>
        <begin position="73"/>
        <end position="91"/>
    </location>
</feature>
<dbReference type="PANTHER" id="PTHR14209">
    <property type="entry name" value="ISOAMYL ACETATE-HYDROLYZING ESTERASE 1"/>
    <property type="match status" value="1"/>
</dbReference>
<dbReference type="OrthoDB" id="277306at2"/>
<keyword evidence="2" id="KW-0472">Membrane</keyword>
<proteinExistence type="predicted"/>
<dbReference type="SUPFAM" id="SSF52266">
    <property type="entry name" value="SGNH hydrolase"/>
    <property type="match status" value="1"/>
</dbReference>
<dbReference type="GO" id="GO:0016788">
    <property type="term" value="F:hydrolase activity, acting on ester bonds"/>
    <property type="evidence" value="ECO:0007669"/>
    <property type="project" value="UniProtKB-ARBA"/>
</dbReference>
<feature type="compositionally biased region" description="Polar residues" evidence="1">
    <location>
        <begin position="40"/>
        <end position="57"/>
    </location>
</feature>